<organism evidence="6 7">
    <name type="scientific">Mycobacteroides abscessus MAB_030201_1075</name>
    <dbReference type="NCBI Taxonomy" id="1335410"/>
    <lineage>
        <taxon>Bacteria</taxon>
        <taxon>Bacillati</taxon>
        <taxon>Actinomycetota</taxon>
        <taxon>Actinomycetes</taxon>
        <taxon>Mycobacteriales</taxon>
        <taxon>Mycobacteriaceae</taxon>
        <taxon>Mycobacteroides</taxon>
        <taxon>Mycobacteroides abscessus</taxon>
    </lineage>
</organism>
<dbReference type="PANTHER" id="PTHR43391">
    <property type="entry name" value="RETINOL DEHYDROGENASE-RELATED"/>
    <property type="match status" value="1"/>
</dbReference>
<dbReference type="Proteomes" id="UP000019854">
    <property type="component" value="Unassembled WGS sequence"/>
</dbReference>
<dbReference type="InterPro" id="IPR020904">
    <property type="entry name" value="Sc_DH/Rdtase_CS"/>
</dbReference>
<dbReference type="PRINTS" id="PR00081">
    <property type="entry name" value="GDHRDH"/>
</dbReference>
<evidence type="ECO:0000256" key="4">
    <source>
        <dbReference type="RuleBase" id="RU000363"/>
    </source>
</evidence>
<protein>
    <submittedName>
        <fullName evidence="6">Short chain dehydrogenase family protein</fullName>
    </submittedName>
</protein>
<keyword evidence="3" id="KW-0560">Oxidoreductase</keyword>
<evidence type="ECO:0000313" key="7">
    <source>
        <dbReference type="Proteomes" id="UP000019854"/>
    </source>
</evidence>
<dbReference type="InterPro" id="IPR057326">
    <property type="entry name" value="KR_dom"/>
</dbReference>
<dbReference type="SUPFAM" id="SSF51735">
    <property type="entry name" value="NAD(P)-binding Rossmann-fold domains"/>
    <property type="match status" value="1"/>
</dbReference>
<dbReference type="PANTHER" id="PTHR43391:SF14">
    <property type="entry name" value="DEHYDROGENASE_REDUCTASE SDR FAMILY PROTEIN 7-LIKE"/>
    <property type="match status" value="1"/>
</dbReference>
<comment type="caution">
    <text evidence="6">The sequence shown here is derived from an EMBL/GenBank/DDBJ whole genome shotgun (WGS) entry which is preliminary data.</text>
</comment>
<dbReference type="CDD" id="cd05233">
    <property type="entry name" value="SDR_c"/>
    <property type="match status" value="1"/>
</dbReference>
<dbReference type="PRINTS" id="PR00080">
    <property type="entry name" value="SDRFAMILY"/>
</dbReference>
<dbReference type="PROSITE" id="PS00061">
    <property type="entry name" value="ADH_SHORT"/>
    <property type="match status" value="1"/>
</dbReference>
<dbReference type="EMBL" id="JAOX01000001">
    <property type="protein sequence ID" value="ETZ89529.1"/>
    <property type="molecule type" value="Genomic_DNA"/>
</dbReference>
<sequence length="235" mass="24166">MAVLPTSGHPRSYLITGGASGLGAAAVDAVERYGGTPLVIDKNPPSRDIAHVCADLADTEAVEKAVAELADIAGGSFEGVFTAAGIDSCGKLEEVPAEQWEEVVRVNLIGTAAVVRAALPYVRAGRGRIVTCASTLGIKAVSDATAYCASKFGVVGFTRALAAELAGDVGVTLLIPGGMDTPFFDGRSAKYRPPSTAKLAKPEQIAEMVLSAFAQPAGCELRELVVCSSEEASWP</sequence>
<dbReference type="Gene3D" id="3.40.50.720">
    <property type="entry name" value="NAD(P)-binding Rossmann-like Domain"/>
    <property type="match status" value="1"/>
</dbReference>
<dbReference type="SMART" id="SM00822">
    <property type="entry name" value="PKS_KR"/>
    <property type="match status" value="1"/>
</dbReference>
<proteinExistence type="inferred from homology"/>
<accession>A0A829PQP5</accession>
<name>A0A829PQP5_9MYCO</name>
<evidence type="ECO:0000256" key="1">
    <source>
        <dbReference type="ARBA" id="ARBA00006484"/>
    </source>
</evidence>
<dbReference type="InterPro" id="IPR036291">
    <property type="entry name" value="NAD(P)-bd_dom_sf"/>
</dbReference>
<reference evidence="6 7" key="1">
    <citation type="submission" date="2014-01" db="EMBL/GenBank/DDBJ databases">
        <authorList>
            <person name="Zelazny A."/>
            <person name="Olivier K."/>
            <person name="Sampaio E.P."/>
            <person name="Holland S.M."/>
            <person name="Tallon L.J."/>
            <person name="Sadzewicz L.K."/>
            <person name="Sengamalay N."/>
            <person name="Fraser C.M."/>
            <person name="Hine E."/>
            <person name="Shefchek K.A."/>
            <person name="Das S.P."/>
            <person name="Shallom S.J."/>
            <person name="Agrawal S."/>
            <person name="Tettelin H."/>
        </authorList>
    </citation>
    <scope>NUCLEOTIDE SEQUENCE [LARGE SCALE GENOMIC DNA]</scope>
    <source>
        <strain evidence="6 7">MAB_030201_1075</strain>
    </source>
</reference>
<evidence type="ECO:0000259" key="5">
    <source>
        <dbReference type="SMART" id="SM00822"/>
    </source>
</evidence>
<evidence type="ECO:0000313" key="6">
    <source>
        <dbReference type="EMBL" id="ETZ89529.1"/>
    </source>
</evidence>
<dbReference type="InterPro" id="IPR002347">
    <property type="entry name" value="SDR_fam"/>
</dbReference>
<dbReference type="AlphaFoldDB" id="A0A829PQP5"/>
<dbReference type="Pfam" id="PF00106">
    <property type="entry name" value="adh_short"/>
    <property type="match status" value="1"/>
</dbReference>
<dbReference type="GO" id="GO:0016491">
    <property type="term" value="F:oxidoreductase activity"/>
    <property type="evidence" value="ECO:0007669"/>
    <property type="project" value="UniProtKB-KW"/>
</dbReference>
<evidence type="ECO:0000256" key="2">
    <source>
        <dbReference type="ARBA" id="ARBA00022857"/>
    </source>
</evidence>
<evidence type="ECO:0000256" key="3">
    <source>
        <dbReference type="ARBA" id="ARBA00023002"/>
    </source>
</evidence>
<feature type="domain" description="Ketoreductase" evidence="5">
    <location>
        <begin position="11"/>
        <end position="208"/>
    </location>
</feature>
<gene>
    <name evidence="6" type="ORF">L829_3106</name>
</gene>
<comment type="similarity">
    <text evidence="1 4">Belongs to the short-chain dehydrogenases/reductases (SDR) family.</text>
</comment>
<keyword evidence="2" id="KW-0521">NADP</keyword>